<accession>A0ACC1HBL8</accession>
<evidence type="ECO:0000313" key="2">
    <source>
        <dbReference type="Proteomes" id="UP001145114"/>
    </source>
</evidence>
<proteinExistence type="predicted"/>
<reference evidence="1" key="1">
    <citation type="submission" date="2022-06" db="EMBL/GenBank/DDBJ databases">
        <title>Phylogenomic reconstructions and comparative analyses of Kickxellomycotina fungi.</title>
        <authorList>
            <person name="Reynolds N.K."/>
            <person name="Stajich J.E."/>
            <person name="Barry K."/>
            <person name="Grigoriev I.V."/>
            <person name="Crous P."/>
            <person name="Smith M.E."/>
        </authorList>
    </citation>
    <scope>NUCLEOTIDE SEQUENCE</scope>
    <source>
        <strain evidence="1">RSA 2271</strain>
    </source>
</reference>
<name>A0ACC1HBL8_9FUNG</name>
<sequence length="334" mass="36199">MDLRETSGFQLVVIDAFVLVFSLFHTYSSHAWKSFDSAFYLFHQDGLAHFGAVLSVIVANVLYLAADSITANMLISGDLEPSSRQAAEIASFADGLVLLALGFLLAICSGKRIERLIGTRPFLDPWWGFAFVGIGIATFVVNTAITFALYSANNDNSVIKNRAIAGLYSTVILLFEGFGLAWMLLYLRNALGRARYRLSLAASVIAAGSTPQGLTPYPMSNTSYLLGVQGLSSMFCLGSALLLMILLRSIMFLAIYIDVVADTGRIQNSPSAHGVLNSIGDLANLLIVILVVLITFPPRDDVVMEVVRQANLVDILPTPSNRSPHHVLPETPLE</sequence>
<organism evidence="1 2">
    <name type="scientific">Spiromyces aspiralis</name>
    <dbReference type="NCBI Taxonomy" id="68401"/>
    <lineage>
        <taxon>Eukaryota</taxon>
        <taxon>Fungi</taxon>
        <taxon>Fungi incertae sedis</taxon>
        <taxon>Zoopagomycota</taxon>
        <taxon>Kickxellomycotina</taxon>
        <taxon>Kickxellomycetes</taxon>
        <taxon>Kickxellales</taxon>
        <taxon>Kickxellaceae</taxon>
        <taxon>Spiromyces</taxon>
    </lineage>
</organism>
<gene>
    <name evidence="1" type="ORF">EV182_004234</name>
</gene>
<evidence type="ECO:0000313" key="1">
    <source>
        <dbReference type="EMBL" id="KAJ1673964.1"/>
    </source>
</evidence>
<keyword evidence="2" id="KW-1185">Reference proteome</keyword>
<protein>
    <submittedName>
        <fullName evidence="1">Uncharacterized protein</fullName>
    </submittedName>
</protein>
<feature type="non-terminal residue" evidence="1">
    <location>
        <position position="334"/>
    </location>
</feature>
<dbReference type="Proteomes" id="UP001145114">
    <property type="component" value="Unassembled WGS sequence"/>
</dbReference>
<dbReference type="EMBL" id="JAMZIH010006399">
    <property type="protein sequence ID" value="KAJ1673964.1"/>
    <property type="molecule type" value="Genomic_DNA"/>
</dbReference>
<comment type="caution">
    <text evidence="1">The sequence shown here is derived from an EMBL/GenBank/DDBJ whole genome shotgun (WGS) entry which is preliminary data.</text>
</comment>